<evidence type="ECO:0000313" key="4">
    <source>
        <dbReference type="EMBL" id="CAD9808821.1"/>
    </source>
</evidence>
<evidence type="ECO:0000259" key="2">
    <source>
        <dbReference type="Pfam" id="PF00134"/>
    </source>
</evidence>
<sequence length="344" mass="38918">MTNLISPIMCSDYPLINDDKEYKPVEMNKNELVRDQLCAMLSQEESVYPCLSSVLLKANTVYGSEASKISALTETWRRKICEWSFDVVDHFGFEREVVSISFSYFDRFVALHPSILISQKQYQLVAVTSLYLATKLHGELDKSTRESLTEASQRNVQGKLRLSTFVEISRGLASSRSIEEMERAILHDLSWRLNPPTSASFLSRFHQLIPNISSNEVVITALFEMSAYLTELSICFSAISCNYSPSVIAYASLLEAMETIDIVNLPVKDRLHFVSQVAIFNRDLKPDATGVIKVREALYELSRETVDVEEITKTTLNQYPQECHIVSSPSNVTSTLHFSSLQEV</sequence>
<dbReference type="InterPro" id="IPR036915">
    <property type="entry name" value="Cyclin-like_sf"/>
</dbReference>
<dbReference type="SUPFAM" id="SSF47954">
    <property type="entry name" value="Cyclin-like"/>
    <property type="match status" value="2"/>
</dbReference>
<reference evidence="4" key="1">
    <citation type="submission" date="2021-01" db="EMBL/GenBank/DDBJ databases">
        <authorList>
            <person name="Corre E."/>
            <person name="Pelletier E."/>
            <person name="Niang G."/>
            <person name="Scheremetjew M."/>
            <person name="Finn R."/>
            <person name="Kale V."/>
            <person name="Holt S."/>
            <person name="Cochrane G."/>
            <person name="Meng A."/>
            <person name="Brown T."/>
            <person name="Cohen L."/>
        </authorList>
    </citation>
    <scope>NUCLEOTIDE SEQUENCE</scope>
    <source>
        <strain evidence="4">CCMP2084</strain>
    </source>
</reference>
<dbReference type="FunFam" id="1.10.472.10:FF:000093">
    <property type="entry name" value="Predicted protein"/>
    <property type="match status" value="1"/>
</dbReference>
<evidence type="ECO:0000259" key="3">
    <source>
        <dbReference type="Pfam" id="PF02984"/>
    </source>
</evidence>
<evidence type="ECO:0000256" key="1">
    <source>
        <dbReference type="ARBA" id="ARBA00023127"/>
    </source>
</evidence>
<proteinExistence type="predicted"/>
<dbReference type="Gene3D" id="1.10.472.10">
    <property type="entry name" value="Cyclin-like"/>
    <property type="match status" value="2"/>
</dbReference>
<dbReference type="EMBL" id="HBHQ01000997">
    <property type="protein sequence ID" value="CAD9808821.1"/>
    <property type="molecule type" value="Transcribed_RNA"/>
</dbReference>
<dbReference type="AlphaFoldDB" id="A0A7S2U530"/>
<dbReference type="InterPro" id="IPR006671">
    <property type="entry name" value="Cyclin_N"/>
</dbReference>
<feature type="domain" description="Cyclin C-terminal" evidence="3">
    <location>
        <begin position="196"/>
        <end position="276"/>
    </location>
</feature>
<dbReference type="InterPro" id="IPR039361">
    <property type="entry name" value="Cyclin"/>
</dbReference>
<keyword evidence="1" id="KW-0195">Cyclin</keyword>
<accession>A0A7S2U530</accession>
<dbReference type="Pfam" id="PF00134">
    <property type="entry name" value="Cyclin_N"/>
    <property type="match status" value="1"/>
</dbReference>
<gene>
    <name evidence="4" type="ORF">ASEP1449_LOCUS643</name>
</gene>
<dbReference type="PANTHER" id="PTHR10177">
    <property type="entry name" value="CYCLINS"/>
    <property type="match status" value="1"/>
</dbReference>
<dbReference type="InterPro" id="IPR004367">
    <property type="entry name" value="Cyclin_C-dom"/>
</dbReference>
<dbReference type="Pfam" id="PF02984">
    <property type="entry name" value="Cyclin_C"/>
    <property type="match status" value="1"/>
</dbReference>
<name>A0A7S2U530_9STRA</name>
<feature type="domain" description="Cyclin N-terminal" evidence="2">
    <location>
        <begin position="70"/>
        <end position="194"/>
    </location>
</feature>
<protein>
    <recommendedName>
        <fullName evidence="5">Cyclin N-terminal domain-containing protein</fullName>
    </recommendedName>
</protein>
<evidence type="ECO:0008006" key="5">
    <source>
        <dbReference type="Google" id="ProtNLM"/>
    </source>
</evidence>
<organism evidence="4">
    <name type="scientific">Attheya septentrionalis</name>
    <dbReference type="NCBI Taxonomy" id="420275"/>
    <lineage>
        <taxon>Eukaryota</taxon>
        <taxon>Sar</taxon>
        <taxon>Stramenopiles</taxon>
        <taxon>Ochrophyta</taxon>
        <taxon>Bacillariophyta</taxon>
        <taxon>Coscinodiscophyceae</taxon>
        <taxon>Chaetocerotophycidae</taxon>
        <taxon>Chaetocerotales</taxon>
        <taxon>Attheyaceae</taxon>
        <taxon>Attheya</taxon>
    </lineage>
</organism>